<feature type="compositionally biased region" description="Polar residues" evidence="2">
    <location>
        <begin position="309"/>
        <end position="324"/>
    </location>
</feature>
<dbReference type="PROSITE" id="PS00463">
    <property type="entry name" value="ZN2_CY6_FUNGAL_1"/>
    <property type="match status" value="1"/>
</dbReference>
<dbReference type="Pfam" id="PF00172">
    <property type="entry name" value="Zn_clus"/>
    <property type="match status" value="1"/>
</dbReference>
<dbReference type="Proteomes" id="UP000566819">
    <property type="component" value="Unassembled WGS sequence"/>
</dbReference>
<comment type="caution">
    <text evidence="4">The sequence shown here is derived from an EMBL/GenBank/DDBJ whole genome shotgun (WGS) entry which is preliminary data.</text>
</comment>
<sequence>MASTCPREFPERRTLRRSRFGCRNCKLRKLKCDEGKPECKRCSSFGILCNFKPNIPDLQSVADDSVRSLVVRERAELQPPLTSAVWTSDASTFYQLNAKCQDFITRYLGRSLITPDDPNMIEANRKLLILAFTHPFLMHASLAVALAYDRYLNSPLGCRRTLEECYHWYQSTALFNRRLKEPIETKDKDPIWGTAAALAILTFSTPDSYTPEESWPLKPSDPSDLKWLRMSKGKMSLWRIANPLRPDSLFRVMASTFAQMHSPLPEKGIDVSGYARHIIITPLWLVIDHVIRFTGDKVAAETATTRYSDGSRINNARQQRSSSPGRAMNAEKRFSASTVPESADGTPPERQIPLPLTPPATDEWPSTSNPCSQDGRELDKAAWTYIPYSNGNIKAVVGFELGSEEGLEILDVEALFRSSDGFATNTTKALHLPLDY</sequence>
<accession>A0A8H4RBV0</accession>
<dbReference type="SUPFAM" id="SSF57701">
    <property type="entry name" value="Zn2/Cys6 DNA-binding domain"/>
    <property type="match status" value="1"/>
</dbReference>
<dbReference type="InterPro" id="IPR052400">
    <property type="entry name" value="Zn2-C6_fungal_TF"/>
</dbReference>
<dbReference type="PROSITE" id="PS50048">
    <property type="entry name" value="ZN2_CY6_FUNGAL_2"/>
    <property type="match status" value="1"/>
</dbReference>
<dbReference type="CDD" id="cd00067">
    <property type="entry name" value="GAL4"/>
    <property type="match status" value="1"/>
</dbReference>
<organism evidence="4 5">
    <name type="scientific">Cudoniella acicularis</name>
    <dbReference type="NCBI Taxonomy" id="354080"/>
    <lineage>
        <taxon>Eukaryota</taxon>
        <taxon>Fungi</taxon>
        <taxon>Dikarya</taxon>
        <taxon>Ascomycota</taxon>
        <taxon>Pezizomycotina</taxon>
        <taxon>Leotiomycetes</taxon>
        <taxon>Helotiales</taxon>
        <taxon>Tricladiaceae</taxon>
        <taxon>Cudoniella</taxon>
    </lineage>
</organism>
<dbReference type="InterPro" id="IPR001138">
    <property type="entry name" value="Zn2Cys6_DnaBD"/>
</dbReference>
<dbReference type="OrthoDB" id="416217at2759"/>
<dbReference type="InterPro" id="IPR036864">
    <property type="entry name" value="Zn2-C6_fun-type_DNA-bd_sf"/>
</dbReference>
<dbReference type="PANTHER" id="PTHR47657">
    <property type="entry name" value="STEROL REGULATORY ELEMENT-BINDING PROTEIN ECM22"/>
    <property type="match status" value="1"/>
</dbReference>
<keyword evidence="5" id="KW-1185">Reference proteome</keyword>
<evidence type="ECO:0000256" key="2">
    <source>
        <dbReference type="SAM" id="MobiDB-lite"/>
    </source>
</evidence>
<feature type="region of interest" description="Disordered" evidence="2">
    <location>
        <begin position="309"/>
        <end position="373"/>
    </location>
</feature>
<dbReference type="EMBL" id="JAAMPI010001151">
    <property type="protein sequence ID" value="KAF4626446.1"/>
    <property type="molecule type" value="Genomic_DNA"/>
</dbReference>
<dbReference type="AlphaFoldDB" id="A0A8H4RBV0"/>
<gene>
    <name evidence="4" type="ORF">G7Y89_g11712</name>
</gene>
<keyword evidence="1" id="KW-0539">Nucleus</keyword>
<dbReference type="Gene3D" id="4.10.240.10">
    <property type="entry name" value="Zn(2)-C6 fungal-type DNA-binding domain"/>
    <property type="match status" value="1"/>
</dbReference>
<evidence type="ECO:0000313" key="4">
    <source>
        <dbReference type="EMBL" id="KAF4626446.1"/>
    </source>
</evidence>
<dbReference type="PANTHER" id="PTHR47657:SF11">
    <property type="entry name" value="FINGER DOMAIN PROTEIN, PUTATIVE (AFU_ORTHOLOGUE AFUA_1G01650)-RELATED"/>
    <property type="match status" value="1"/>
</dbReference>
<protein>
    <recommendedName>
        <fullName evidence="3">Zn(2)-C6 fungal-type domain-containing protein</fullName>
    </recommendedName>
</protein>
<name>A0A8H4RBV0_9HELO</name>
<dbReference type="GO" id="GO:0008270">
    <property type="term" value="F:zinc ion binding"/>
    <property type="evidence" value="ECO:0007669"/>
    <property type="project" value="InterPro"/>
</dbReference>
<evidence type="ECO:0000313" key="5">
    <source>
        <dbReference type="Proteomes" id="UP000566819"/>
    </source>
</evidence>
<reference evidence="4 5" key="1">
    <citation type="submission" date="2020-03" db="EMBL/GenBank/DDBJ databases">
        <title>Draft Genome Sequence of Cudoniella acicularis.</title>
        <authorList>
            <person name="Buettner E."/>
            <person name="Kellner H."/>
        </authorList>
    </citation>
    <scope>NUCLEOTIDE SEQUENCE [LARGE SCALE GENOMIC DNA]</scope>
    <source>
        <strain evidence="4 5">DSM 108380</strain>
    </source>
</reference>
<feature type="domain" description="Zn(2)-C6 fungal-type" evidence="3">
    <location>
        <begin position="21"/>
        <end position="51"/>
    </location>
</feature>
<evidence type="ECO:0000259" key="3">
    <source>
        <dbReference type="PROSITE" id="PS50048"/>
    </source>
</evidence>
<proteinExistence type="predicted"/>
<dbReference type="SMART" id="SM00066">
    <property type="entry name" value="GAL4"/>
    <property type="match status" value="1"/>
</dbReference>
<dbReference type="GO" id="GO:0000981">
    <property type="term" value="F:DNA-binding transcription factor activity, RNA polymerase II-specific"/>
    <property type="evidence" value="ECO:0007669"/>
    <property type="project" value="InterPro"/>
</dbReference>
<evidence type="ECO:0000256" key="1">
    <source>
        <dbReference type="ARBA" id="ARBA00023242"/>
    </source>
</evidence>